<comment type="cofactor">
    <cofactor evidence="1">
        <name>FAD</name>
        <dbReference type="ChEBI" id="CHEBI:57692"/>
    </cofactor>
</comment>
<dbReference type="PANTHER" id="PTHR42923">
    <property type="entry name" value="PROTOPORPHYRINOGEN OXIDASE"/>
    <property type="match status" value="1"/>
</dbReference>
<dbReference type="InterPro" id="IPR002937">
    <property type="entry name" value="Amino_oxidase"/>
</dbReference>
<dbReference type="EMBL" id="JBHSDU010000003">
    <property type="protein sequence ID" value="MFC4309355.1"/>
    <property type="molecule type" value="Genomic_DNA"/>
</dbReference>
<feature type="domain" description="Amine oxidase" evidence="3">
    <location>
        <begin position="12"/>
        <end position="444"/>
    </location>
</feature>
<dbReference type="InterPro" id="IPR036188">
    <property type="entry name" value="FAD/NAD-bd_sf"/>
</dbReference>
<sequence length="474" mass="52348">MQFDIVIVGGGIAGLACAVALRDSGLQVGVVEASSTLGGRACSWTDRHSGDDVDLGPHIILTEYRNMLAFLELLGTRDRIVWETGRLLRLREGQHVTDMRLHALSPPLHLMPSFATAERIGWADILSCRRVLCMAMRLTEAQVRRLDRKSALELLRHCGVTSHFIEWFWATACISVLNVPLERCSAGALMRVFAQLVGLKEYAIGFADVALAELFVSPAIRKLERAGSVIHLDARVVRMVAENGRFQYIALEGGERVAARICVAAVTPQSLMSMLPDGWRQMRPFMSVGGFEPSPYVSCYLWFDRKLGDERFWARIWNPADLNTDFYDLSNIRCGWSDRHGSVIASNIIYSHRADSLSDEQIVATTVREIQQALPAAERASVRHAVVNRIPMAIPCPTPGSERNRPATRTPIEGLLLAGDWTDTALPASMESAVHSGWAAAEAIFRWQGAPRSLVLPKRAPEGIAGWVHRHGAG</sequence>
<dbReference type="PRINTS" id="PR00757">
    <property type="entry name" value="AMINEOXDASEF"/>
</dbReference>
<dbReference type="Pfam" id="PF01593">
    <property type="entry name" value="Amino_oxidase"/>
    <property type="match status" value="1"/>
</dbReference>
<dbReference type="InterPro" id="IPR050464">
    <property type="entry name" value="Zeta_carotene_desat/Oxidored"/>
</dbReference>
<dbReference type="RefSeq" id="WP_380596411.1">
    <property type="nucleotide sequence ID" value="NZ_JBHSDU010000003.1"/>
</dbReference>
<dbReference type="Gene3D" id="3.50.50.60">
    <property type="entry name" value="FAD/NAD(P)-binding domain"/>
    <property type="match status" value="1"/>
</dbReference>
<dbReference type="PANTHER" id="PTHR42923:SF47">
    <property type="entry name" value="BLR3003 PROTEIN"/>
    <property type="match status" value="1"/>
</dbReference>
<protein>
    <submittedName>
        <fullName evidence="4">Hydroxysqualene dehydroxylase HpnE</fullName>
        <ecNumber evidence="4">1.17.8.1</ecNumber>
    </submittedName>
</protein>
<reference evidence="5" key="1">
    <citation type="journal article" date="2019" name="Int. J. Syst. Evol. Microbiol.">
        <title>The Global Catalogue of Microorganisms (GCM) 10K type strain sequencing project: providing services to taxonomists for standard genome sequencing and annotation.</title>
        <authorList>
            <consortium name="The Broad Institute Genomics Platform"/>
            <consortium name="The Broad Institute Genome Sequencing Center for Infectious Disease"/>
            <person name="Wu L."/>
            <person name="Ma J."/>
        </authorList>
    </citation>
    <scope>NUCLEOTIDE SEQUENCE [LARGE SCALE GENOMIC DNA]</scope>
    <source>
        <strain evidence="5">CGMCC 1.10759</strain>
    </source>
</reference>
<comment type="caution">
    <text evidence="4">The sequence shown here is derived from an EMBL/GenBank/DDBJ whole genome shotgun (WGS) entry which is preliminary data.</text>
</comment>
<evidence type="ECO:0000313" key="5">
    <source>
        <dbReference type="Proteomes" id="UP001595904"/>
    </source>
</evidence>
<dbReference type="InterPro" id="IPR017830">
    <property type="entry name" value="SQase_HpnE"/>
</dbReference>
<dbReference type="NCBIfam" id="TIGR03467">
    <property type="entry name" value="HpnE"/>
    <property type="match status" value="1"/>
</dbReference>
<name>A0ABV8SPQ1_9GAMM</name>
<evidence type="ECO:0000256" key="2">
    <source>
        <dbReference type="ARBA" id="ARBA00023002"/>
    </source>
</evidence>
<evidence type="ECO:0000313" key="4">
    <source>
        <dbReference type="EMBL" id="MFC4309355.1"/>
    </source>
</evidence>
<dbReference type="EC" id="1.17.8.1" evidence="4"/>
<keyword evidence="2 4" id="KW-0560">Oxidoreductase</keyword>
<dbReference type="InterPro" id="IPR001613">
    <property type="entry name" value="Flavin_amine_oxidase"/>
</dbReference>
<dbReference type="SUPFAM" id="SSF51905">
    <property type="entry name" value="FAD/NAD(P)-binding domain"/>
    <property type="match status" value="1"/>
</dbReference>
<dbReference type="Proteomes" id="UP001595904">
    <property type="component" value="Unassembled WGS sequence"/>
</dbReference>
<dbReference type="GO" id="GO:0016491">
    <property type="term" value="F:oxidoreductase activity"/>
    <property type="evidence" value="ECO:0007669"/>
    <property type="project" value="UniProtKB-KW"/>
</dbReference>
<evidence type="ECO:0000256" key="1">
    <source>
        <dbReference type="ARBA" id="ARBA00001974"/>
    </source>
</evidence>
<evidence type="ECO:0000259" key="3">
    <source>
        <dbReference type="Pfam" id="PF01593"/>
    </source>
</evidence>
<accession>A0ABV8SPQ1</accession>
<gene>
    <name evidence="4" type="primary">hpnE</name>
    <name evidence="4" type="ORF">ACFPN2_09705</name>
</gene>
<keyword evidence="5" id="KW-1185">Reference proteome</keyword>
<proteinExistence type="predicted"/>
<organism evidence="4 5">
    <name type="scientific">Steroidobacter flavus</name>
    <dbReference type="NCBI Taxonomy" id="1842136"/>
    <lineage>
        <taxon>Bacteria</taxon>
        <taxon>Pseudomonadati</taxon>
        <taxon>Pseudomonadota</taxon>
        <taxon>Gammaproteobacteria</taxon>
        <taxon>Steroidobacterales</taxon>
        <taxon>Steroidobacteraceae</taxon>
        <taxon>Steroidobacter</taxon>
    </lineage>
</organism>